<evidence type="ECO:0000313" key="3">
    <source>
        <dbReference type="Proteomes" id="UP001482620"/>
    </source>
</evidence>
<feature type="compositionally biased region" description="Basic residues" evidence="1">
    <location>
        <begin position="1"/>
        <end position="12"/>
    </location>
</feature>
<protein>
    <submittedName>
        <fullName evidence="2">Uncharacterized protein</fullName>
    </submittedName>
</protein>
<dbReference type="EMBL" id="JAHRIQ010070277">
    <property type="protein sequence ID" value="MEQ2243790.1"/>
    <property type="molecule type" value="Genomic_DNA"/>
</dbReference>
<feature type="region of interest" description="Disordered" evidence="1">
    <location>
        <begin position="1"/>
        <end position="30"/>
    </location>
</feature>
<keyword evidence="3" id="KW-1185">Reference proteome</keyword>
<reference evidence="2 3" key="1">
    <citation type="submission" date="2021-06" db="EMBL/GenBank/DDBJ databases">
        <authorList>
            <person name="Palmer J.M."/>
        </authorList>
    </citation>
    <scope>NUCLEOTIDE SEQUENCE [LARGE SCALE GENOMIC DNA]</scope>
    <source>
        <strain evidence="3">if_2019</strain>
        <tissue evidence="2">Muscle</tissue>
    </source>
</reference>
<gene>
    <name evidence="2" type="ORF">ILYODFUR_010502</name>
</gene>
<comment type="caution">
    <text evidence="2">The sequence shown here is derived from an EMBL/GenBank/DDBJ whole genome shotgun (WGS) entry which is preliminary data.</text>
</comment>
<proteinExistence type="predicted"/>
<accession>A0ABV0UF23</accession>
<name>A0ABV0UF23_9TELE</name>
<evidence type="ECO:0000256" key="1">
    <source>
        <dbReference type="SAM" id="MobiDB-lite"/>
    </source>
</evidence>
<sequence>MTGHQPKRRKMRAREFEEALVPSGKDTNSHYHKVTIKHNHVHTQSHCLQEGRGLKGPLPPCRLLDGWKTNPVISVPIRNELMNRAWRDRAESSATALHVGL</sequence>
<organism evidence="2 3">
    <name type="scientific">Ilyodon furcidens</name>
    <name type="common">goldbreast splitfin</name>
    <dbReference type="NCBI Taxonomy" id="33524"/>
    <lineage>
        <taxon>Eukaryota</taxon>
        <taxon>Metazoa</taxon>
        <taxon>Chordata</taxon>
        <taxon>Craniata</taxon>
        <taxon>Vertebrata</taxon>
        <taxon>Euteleostomi</taxon>
        <taxon>Actinopterygii</taxon>
        <taxon>Neopterygii</taxon>
        <taxon>Teleostei</taxon>
        <taxon>Neoteleostei</taxon>
        <taxon>Acanthomorphata</taxon>
        <taxon>Ovalentaria</taxon>
        <taxon>Atherinomorphae</taxon>
        <taxon>Cyprinodontiformes</taxon>
        <taxon>Goodeidae</taxon>
        <taxon>Ilyodon</taxon>
    </lineage>
</organism>
<evidence type="ECO:0000313" key="2">
    <source>
        <dbReference type="EMBL" id="MEQ2243790.1"/>
    </source>
</evidence>
<dbReference type="Proteomes" id="UP001482620">
    <property type="component" value="Unassembled WGS sequence"/>
</dbReference>